<dbReference type="GO" id="GO:0005829">
    <property type="term" value="C:cytosol"/>
    <property type="evidence" value="ECO:0007669"/>
    <property type="project" value="GOC"/>
</dbReference>
<accession>A0A392NN13</accession>
<feature type="non-terminal residue" evidence="1">
    <location>
        <position position="1"/>
    </location>
</feature>
<comment type="caution">
    <text evidence="1">The sequence shown here is derived from an EMBL/GenBank/DDBJ whole genome shotgun (WGS) entry which is preliminary data.</text>
</comment>
<protein>
    <submittedName>
        <fullName evidence="1">Vacuolar protein sorting-associated protein 35B-like</fullName>
    </submittedName>
</protein>
<organism evidence="1 2">
    <name type="scientific">Trifolium medium</name>
    <dbReference type="NCBI Taxonomy" id="97028"/>
    <lineage>
        <taxon>Eukaryota</taxon>
        <taxon>Viridiplantae</taxon>
        <taxon>Streptophyta</taxon>
        <taxon>Embryophyta</taxon>
        <taxon>Tracheophyta</taxon>
        <taxon>Spermatophyta</taxon>
        <taxon>Magnoliopsida</taxon>
        <taxon>eudicotyledons</taxon>
        <taxon>Gunneridae</taxon>
        <taxon>Pentapetalae</taxon>
        <taxon>rosids</taxon>
        <taxon>fabids</taxon>
        <taxon>Fabales</taxon>
        <taxon>Fabaceae</taxon>
        <taxon>Papilionoideae</taxon>
        <taxon>50 kb inversion clade</taxon>
        <taxon>NPAAA clade</taxon>
        <taxon>Hologalegina</taxon>
        <taxon>IRL clade</taxon>
        <taxon>Trifolieae</taxon>
        <taxon>Trifolium</taxon>
    </lineage>
</organism>
<dbReference type="EMBL" id="LXQA010043333">
    <property type="protein sequence ID" value="MCI00476.1"/>
    <property type="molecule type" value="Genomic_DNA"/>
</dbReference>
<dbReference type="GO" id="GO:0042147">
    <property type="term" value="P:retrograde transport, endosome to Golgi"/>
    <property type="evidence" value="ECO:0007669"/>
    <property type="project" value="InterPro"/>
</dbReference>
<name>A0A392NN13_9FABA</name>
<gene>
    <name evidence="1" type="ORF">A2U01_0021495</name>
</gene>
<dbReference type="PANTHER" id="PTHR11099">
    <property type="entry name" value="VACUOLAR SORTING PROTEIN 35"/>
    <property type="match status" value="1"/>
</dbReference>
<dbReference type="InterPro" id="IPR005378">
    <property type="entry name" value="Vps35"/>
</dbReference>
<dbReference type="GO" id="GO:0005770">
    <property type="term" value="C:late endosome"/>
    <property type="evidence" value="ECO:0007669"/>
    <property type="project" value="TreeGrafter"/>
</dbReference>
<dbReference type="PANTHER" id="PTHR11099:SF6">
    <property type="entry name" value="VACUOLAR PROTEIN SORTING-ASSOCIATED PROTEIN 35B"/>
    <property type="match status" value="1"/>
</dbReference>
<evidence type="ECO:0000313" key="1">
    <source>
        <dbReference type="EMBL" id="MCI00476.1"/>
    </source>
</evidence>
<sequence>VIEAQVDMPIVGAISLHVSLLTFTLRVHPDRLDYVDQVLGSCVKKLSGKPKLDDNRATKQVVALLSAPLDKYNDVVTALTLSNYPRVMDHLDNVTNKLMALVIIQSIMKNNTYISTADKVCYLAVG</sequence>
<keyword evidence="2" id="KW-1185">Reference proteome</keyword>
<dbReference type="Pfam" id="PF03635">
    <property type="entry name" value="Vps35"/>
    <property type="match status" value="1"/>
</dbReference>
<reference evidence="1 2" key="1">
    <citation type="journal article" date="2018" name="Front. Plant Sci.">
        <title>Red Clover (Trifolium pratense) and Zigzag Clover (T. medium) - A Picture of Genomic Similarities and Differences.</title>
        <authorList>
            <person name="Dluhosova J."/>
            <person name="Istvanek J."/>
            <person name="Nedelnik J."/>
            <person name="Repkova J."/>
        </authorList>
    </citation>
    <scope>NUCLEOTIDE SEQUENCE [LARGE SCALE GENOMIC DNA]</scope>
    <source>
        <strain evidence="2">cv. 10/8</strain>
        <tissue evidence="1">Leaf</tissue>
    </source>
</reference>
<dbReference type="GO" id="GO:0030906">
    <property type="term" value="C:retromer, cargo-selective complex"/>
    <property type="evidence" value="ECO:0007669"/>
    <property type="project" value="InterPro"/>
</dbReference>
<dbReference type="GO" id="GO:0006886">
    <property type="term" value="P:intracellular protein transport"/>
    <property type="evidence" value="ECO:0007669"/>
    <property type="project" value="TreeGrafter"/>
</dbReference>
<evidence type="ECO:0000313" key="2">
    <source>
        <dbReference type="Proteomes" id="UP000265520"/>
    </source>
</evidence>
<dbReference type="AlphaFoldDB" id="A0A392NN13"/>
<proteinExistence type="predicted"/>
<dbReference type="Proteomes" id="UP000265520">
    <property type="component" value="Unassembled WGS sequence"/>
</dbReference>